<sequence length="89" mass="10270">MLPLLERARPTTGTGQSSKEGHSPLFQTGIFGSRVGKSNRQGQKPMKFKANEIKKIKIQNFIRRFQFGTSMRGYRHIKESAYIGTWLRR</sequence>
<dbReference type="Proteomes" id="UP000499080">
    <property type="component" value="Unassembled WGS sequence"/>
</dbReference>
<evidence type="ECO:0000313" key="2">
    <source>
        <dbReference type="EMBL" id="GBM04306.1"/>
    </source>
</evidence>
<proteinExistence type="predicted"/>
<comment type="caution">
    <text evidence="2">The sequence shown here is derived from an EMBL/GenBank/DDBJ whole genome shotgun (WGS) entry which is preliminary data.</text>
</comment>
<organism evidence="2 3">
    <name type="scientific">Araneus ventricosus</name>
    <name type="common">Orbweaver spider</name>
    <name type="synonym">Epeira ventricosa</name>
    <dbReference type="NCBI Taxonomy" id="182803"/>
    <lineage>
        <taxon>Eukaryota</taxon>
        <taxon>Metazoa</taxon>
        <taxon>Ecdysozoa</taxon>
        <taxon>Arthropoda</taxon>
        <taxon>Chelicerata</taxon>
        <taxon>Arachnida</taxon>
        <taxon>Araneae</taxon>
        <taxon>Araneomorphae</taxon>
        <taxon>Entelegynae</taxon>
        <taxon>Araneoidea</taxon>
        <taxon>Araneidae</taxon>
        <taxon>Araneus</taxon>
    </lineage>
</organism>
<dbReference type="EMBL" id="BGPR01000201">
    <property type="protein sequence ID" value="GBM04306.1"/>
    <property type="molecule type" value="Genomic_DNA"/>
</dbReference>
<name>A0A4Y2CK34_ARAVE</name>
<dbReference type="AlphaFoldDB" id="A0A4Y2CK34"/>
<protein>
    <submittedName>
        <fullName evidence="2">Uncharacterized protein</fullName>
    </submittedName>
</protein>
<accession>A0A4Y2CK34</accession>
<gene>
    <name evidence="2" type="ORF">AVEN_146184_1</name>
</gene>
<reference evidence="2 3" key="1">
    <citation type="journal article" date="2019" name="Sci. Rep.">
        <title>Orb-weaving spider Araneus ventricosus genome elucidates the spidroin gene catalogue.</title>
        <authorList>
            <person name="Kono N."/>
            <person name="Nakamura H."/>
            <person name="Ohtoshi R."/>
            <person name="Moran D.A.P."/>
            <person name="Shinohara A."/>
            <person name="Yoshida Y."/>
            <person name="Fujiwara M."/>
            <person name="Mori M."/>
            <person name="Tomita M."/>
            <person name="Arakawa K."/>
        </authorList>
    </citation>
    <scope>NUCLEOTIDE SEQUENCE [LARGE SCALE GENOMIC DNA]</scope>
</reference>
<evidence type="ECO:0000313" key="3">
    <source>
        <dbReference type="Proteomes" id="UP000499080"/>
    </source>
</evidence>
<keyword evidence="3" id="KW-1185">Reference proteome</keyword>
<feature type="region of interest" description="Disordered" evidence="1">
    <location>
        <begin position="1"/>
        <end position="45"/>
    </location>
</feature>
<evidence type="ECO:0000256" key="1">
    <source>
        <dbReference type="SAM" id="MobiDB-lite"/>
    </source>
</evidence>